<reference evidence="2 3" key="1">
    <citation type="submission" date="2021-03" db="EMBL/GenBank/DDBJ databases">
        <title>Isolation and description of Capnocytophaga bilenii sp. nov., a novel Capnocytophaga species, isolated from a gingivitis subject.</title>
        <authorList>
            <person name="Antezack A."/>
            <person name="Monnet-Corti V."/>
            <person name="La Scola B."/>
        </authorList>
    </citation>
    <scope>NUCLEOTIDE SEQUENCE [LARGE SCALE GENOMIC DNA]</scope>
    <source>
        <strain evidence="2 3">Marseille-Q4570</strain>
    </source>
</reference>
<accession>A0ABS3PX72</accession>
<sequence>MIRAARPEDATAVAPLMFQAMEEIVYKMIGRADRYEGIGFLELLFAKGGNQYSYENAWVYEDERGIVGSVVAYDGGELYALRLPVLELIKERYGTEIVLEDETGAGELYIDTLSVLPLAQGSGIGSALINHLKGLHRLPLGLLVDVNNAEAERLYNRLGFVYANQQALAGGVYKHLVLF</sequence>
<proteinExistence type="predicted"/>
<dbReference type="InterPro" id="IPR016181">
    <property type="entry name" value="Acyl_CoA_acyltransferase"/>
</dbReference>
<name>A0ABS3PX72_9FLAO</name>
<dbReference type="PROSITE" id="PS51186">
    <property type="entry name" value="GNAT"/>
    <property type="match status" value="1"/>
</dbReference>
<evidence type="ECO:0000313" key="3">
    <source>
        <dbReference type="Proteomes" id="UP000681610"/>
    </source>
</evidence>
<dbReference type="Gene3D" id="3.40.630.30">
    <property type="match status" value="1"/>
</dbReference>
<protein>
    <submittedName>
        <fullName evidence="2">GNAT family N-acetyltransferase</fullName>
    </submittedName>
</protein>
<dbReference type="SUPFAM" id="SSF55729">
    <property type="entry name" value="Acyl-CoA N-acyltransferases (Nat)"/>
    <property type="match status" value="1"/>
</dbReference>
<evidence type="ECO:0000259" key="1">
    <source>
        <dbReference type="PROSITE" id="PS51186"/>
    </source>
</evidence>
<evidence type="ECO:0000313" key="2">
    <source>
        <dbReference type="EMBL" id="MBO1883897.1"/>
    </source>
</evidence>
<keyword evidence="3" id="KW-1185">Reference proteome</keyword>
<dbReference type="InterPro" id="IPR000182">
    <property type="entry name" value="GNAT_dom"/>
</dbReference>
<organism evidence="2 3">
    <name type="scientific">Capnocytophaga bilenii</name>
    <dbReference type="NCBI Taxonomy" id="2819369"/>
    <lineage>
        <taxon>Bacteria</taxon>
        <taxon>Pseudomonadati</taxon>
        <taxon>Bacteroidota</taxon>
        <taxon>Flavobacteriia</taxon>
        <taxon>Flavobacteriales</taxon>
        <taxon>Flavobacteriaceae</taxon>
        <taxon>Capnocytophaga</taxon>
    </lineage>
</organism>
<feature type="domain" description="N-acetyltransferase" evidence="1">
    <location>
        <begin position="1"/>
        <end position="179"/>
    </location>
</feature>
<dbReference type="EMBL" id="JAGDYP010000003">
    <property type="protein sequence ID" value="MBO1883897.1"/>
    <property type="molecule type" value="Genomic_DNA"/>
</dbReference>
<dbReference type="CDD" id="cd04301">
    <property type="entry name" value="NAT_SF"/>
    <property type="match status" value="1"/>
</dbReference>
<comment type="caution">
    <text evidence="2">The sequence shown here is derived from an EMBL/GenBank/DDBJ whole genome shotgun (WGS) entry which is preliminary data.</text>
</comment>
<gene>
    <name evidence="2" type="ORF">J4N46_05595</name>
</gene>
<dbReference type="Pfam" id="PF13508">
    <property type="entry name" value="Acetyltransf_7"/>
    <property type="match status" value="1"/>
</dbReference>
<dbReference type="Proteomes" id="UP000681610">
    <property type="component" value="Unassembled WGS sequence"/>
</dbReference>
<dbReference type="RefSeq" id="WP_009416912.1">
    <property type="nucleotide sequence ID" value="NZ_JAGDYP010000003.1"/>
</dbReference>